<dbReference type="PANTHER" id="PTHR37811:SF2">
    <property type="entry name" value="ABM DOMAIN-CONTAINING PROTEIN"/>
    <property type="match status" value="1"/>
</dbReference>
<reference evidence="2" key="1">
    <citation type="journal article" date="2014" name="Int. J. Syst. Evol. Microbiol.">
        <title>Complete genome sequence of Corynebacterium casei LMG S-19264T (=DSM 44701T), isolated from a smear-ripened cheese.</title>
        <authorList>
            <consortium name="US DOE Joint Genome Institute (JGI-PGF)"/>
            <person name="Walter F."/>
            <person name="Albersmeier A."/>
            <person name="Kalinowski J."/>
            <person name="Ruckert C."/>
        </authorList>
    </citation>
    <scope>NUCLEOTIDE SEQUENCE</scope>
    <source>
        <strain evidence="2">JCM 5069</strain>
    </source>
</reference>
<feature type="domain" description="ABM" evidence="1">
    <location>
        <begin position="39"/>
        <end position="112"/>
    </location>
</feature>
<dbReference type="SUPFAM" id="SSF54909">
    <property type="entry name" value="Dimeric alpha+beta barrel"/>
    <property type="match status" value="1"/>
</dbReference>
<dbReference type="PANTHER" id="PTHR37811">
    <property type="entry name" value="BLL5343 PROTEIN"/>
    <property type="match status" value="1"/>
</dbReference>
<dbReference type="Gene3D" id="3.30.70.100">
    <property type="match status" value="1"/>
</dbReference>
<accession>A0A919GCK6</accession>
<name>A0A919GCK6_9ACTN</name>
<dbReference type="Pfam" id="PF03992">
    <property type="entry name" value="ABM"/>
    <property type="match status" value="1"/>
</dbReference>
<keyword evidence="3" id="KW-1185">Reference proteome</keyword>
<dbReference type="AlphaFoldDB" id="A0A919GCK6"/>
<protein>
    <recommendedName>
        <fullName evidence="1">ABM domain-containing protein</fullName>
    </recommendedName>
</protein>
<comment type="caution">
    <text evidence="2">The sequence shown here is derived from an EMBL/GenBank/DDBJ whole genome shotgun (WGS) entry which is preliminary data.</text>
</comment>
<evidence type="ECO:0000259" key="1">
    <source>
        <dbReference type="Pfam" id="PF03992"/>
    </source>
</evidence>
<proteinExistence type="predicted"/>
<gene>
    <name evidence="2" type="ORF">GCM10018793_41670</name>
</gene>
<evidence type="ECO:0000313" key="2">
    <source>
        <dbReference type="EMBL" id="GHH82267.1"/>
    </source>
</evidence>
<dbReference type="InterPro" id="IPR052936">
    <property type="entry name" value="Jasmonate_Hydroxylase-like"/>
</dbReference>
<reference evidence="2" key="2">
    <citation type="submission" date="2020-09" db="EMBL/GenBank/DDBJ databases">
        <authorList>
            <person name="Sun Q."/>
            <person name="Ohkuma M."/>
        </authorList>
    </citation>
    <scope>NUCLEOTIDE SEQUENCE</scope>
    <source>
        <strain evidence="2">JCM 5069</strain>
    </source>
</reference>
<dbReference type="EMBL" id="BNCD01000012">
    <property type="protein sequence ID" value="GHH82267.1"/>
    <property type="molecule type" value="Genomic_DNA"/>
</dbReference>
<evidence type="ECO:0000313" key="3">
    <source>
        <dbReference type="Proteomes" id="UP000603708"/>
    </source>
</evidence>
<dbReference type="InterPro" id="IPR011008">
    <property type="entry name" value="Dimeric_a/b-barrel"/>
</dbReference>
<organism evidence="2 3">
    <name type="scientific">Streptomyces sulfonofaciens</name>
    <dbReference type="NCBI Taxonomy" id="68272"/>
    <lineage>
        <taxon>Bacteria</taxon>
        <taxon>Bacillati</taxon>
        <taxon>Actinomycetota</taxon>
        <taxon>Actinomycetes</taxon>
        <taxon>Kitasatosporales</taxon>
        <taxon>Streptomycetaceae</taxon>
        <taxon>Streptomyces</taxon>
    </lineage>
</organism>
<dbReference type="Proteomes" id="UP000603708">
    <property type="component" value="Unassembled WGS sequence"/>
</dbReference>
<dbReference type="InterPro" id="IPR007138">
    <property type="entry name" value="ABM_dom"/>
</dbReference>
<sequence length="146" mass="16327">MCPVQGRRWIVGRTALYGGAMSDRSQGPVPPVEAFEPPYYVAVFTTVRTQDQSGYSETNARMEDLVKDVPGFLGMDHAQTPGGLGITVGYFRDADALAQWRNNAEHRAAQERGRAEWYRSYTLHVAKVERSHGFKRRQVPQDPTAG</sequence>